<dbReference type="InterPro" id="IPR033900">
    <property type="entry name" value="Gram_neg_porin_domain"/>
</dbReference>
<dbReference type="SUPFAM" id="SSF56935">
    <property type="entry name" value="Porins"/>
    <property type="match status" value="1"/>
</dbReference>
<protein>
    <submittedName>
        <fullName evidence="1">Outer membrane protein (Porin)</fullName>
    </submittedName>
</protein>
<dbReference type="AlphaFoldDB" id="A0A158JWA1"/>
<sequence>MRLSALLIGAAYTHTHGEKVDGQDGAHYQQINFGADYLLSKRTDLYLVTVLQKAGGVNSTEHAAVAAINGATPSSTDKQIVAALGIRQRF</sequence>
<gene>
    <name evidence="1" type="ORF">AWB69_08917</name>
</gene>
<dbReference type="CDD" id="cd00342">
    <property type="entry name" value="gram_neg_porins"/>
    <property type="match status" value="1"/>
</dbReference>
<dbReference type="EMBL" id="FCOK02000129">
    <property type="protein sequence ID" value="SAL73087.1"/>
    <property type="molecule type" value="Genomic_DNA"/>
</dbReference>
<accession>A0A158JWA1</accession>
<dbReference type="RefSeq" id="WP_062092927.1">
    <property type="nucleotide sequence ID" value="NZ_FCOK02000129.1"/>
</dbReference>
<dbReference type="OrthoDB" id="9069413at2"/>
<dbReference type="InterPro" id="IPR023614">
    <property type="entry name" value="Porin_dom_sf"/>
</dbReference>
<dbReference type="GO" id="GO:0015288">
    <property type="term" value="F:porin activity"/>
    <property type="evidence" value="ECO:0007669"/>
    <property type="project" value="InterPro"/>
</dbReference>
<organism evidence="1 2">
    <name type="scientific">Caballeronia udeis</name>
    <dbReference type="NCBI Taxonomy" id="1232866"/>
    <lineage>
        <taxon>Bacteria</taxon>
        <taxon>Pseudomonadati</taxon>
        <taxon>Pseudomonadota</taxon>
        <taxon>Betaproteobacteria</taxon>
        <taxon>Burkholderiales</taxon>
        <taxon>Burkholderiaceae</taxon>
        <taxon>Caballeronia</taxon>
    </lineage>
</organism>
<dbReference type="GO" id="GO:0016020">
    <property type="term" value="C:membrane"/>
    <property type="evidence" value="ECO:0007669"/>
    <property type="project" value="InterPro"/>
</dbReference>
<dbReference type="Proteomes" id="UP000054683">
    <property type="component" value="Unassembled WGS sequence"/>
</dbReference>
<reference evidence="1 2" key="1">
    <citation type="submission" date="2016-01" db="EMBL/GenBank/DDBJ databases">
        <authorList>
            <person name="Oliw E.H."/>
        </authorList>
    </citation>
    <scope>NUCLEOTIDE SEQUENCE [LARGE SCALE GENOMIC DNA]</scope>
    <source>
        <strain evidence="1">LMG 27134</strain>
    </source>
</reference>
<proteinExistence type="predicted"/>
<name>A0A158JWA1_9BURK</name>
<dbReference type="Gene3D" id="2.40.160.10">
    <property type="entry name" value="Porin"/>
    <property type="match status" value="1"/>
</dbReference>
<evidence type="ECO:0000313" key="2">
    <source>
        <dbReference type="Proteomes" id="UP000054683"/>
    </source>
</evidence>
<evidence type="ECO:0000313" key="1">
    <source>
        <dbReference type="EMBL" id="SAL73087.1"/>
    </source>
</evidence>